<dbReference type="EMBL" id="SMAJ01000003">
    <property type="protein sequence ID" value="TCT09627.1"/>
    <property type="molecule type" value="Genomic_DNA"/>
</dbReference>
<accession>A0A4R3MCA8</accession>
<organism evidence="1 2">
    <name type="scientific">Paralcaligenes ureilyticus</name>
    <dbReference type="NCBI Taxonomy" id="627131"/>
    <lineage>
        <taxon>Bacteria</taxon>
        <taxon>Pseudomonadati</taxon>
        <taxon>Pseudomonadota</taxon>
        <taxon>Betaproteobacteria</taxon>
        <taxon>Burkholderiales</taxon>
        <taxon>Alcaligenaceae</taxon>
        <taxon>Paralcaligenes</taxon>
    </lineage>
</organism>
<proteinExistence type="predicted"/>
<protein>
    <submittedName>
        <fullName evidence="1">Acyl dehydratase</fullName>
    </submittedName>
</protein>
<sequence>MVTQHARVAEDGNGPRTIYEDIEIGKILGEMEWVVTEGMIDEQCNIDRDFDTWYSLESPWQGRIAPPQISYRPPRWLLSRTYNIRGLFCGWEMENIKPIKPGVTLHIQASVADKYIKNDREFVTYQAEATDPEGALVFRTKRTHVLDVVDRNAPRAGTGVDSGIKAEKI</sequence>
<name>A0A4R3MCA8_9BURK</name>
<dbReference type="RefSeq" id="WP_132580403.1">
    <property type="nucleotide sequence ID" value="NZ_SMAJ01000003.1"/>
</dbReference>
<evidence type="ECO:0000313" key="2">
    <source>
        <dbReference type="Proteomes" id="UP000295525"/>
    </source>
</evidence>
<comment type="caution">
    <text evidence="1">The sequence shown here is derived from an EMBL/GenBank/DDBJ whole genome shotgun (WGS) entry which is preliminary data.</text>
</comment>
<reference evidence="1 2" key="1">
    <citation type="submission" date="2019-03" db="EMBL/GenBank/DDBJ databases">
        <title>Genomic Encyclopedia of Type Strains, Phase IV (KMG-IV): sequencing the most valuable type-strain genomes for metagenomic binning, comparative biology and taxonomic classification.</title>
        <authorList>
            <person name="Goeker M."/>
        </authorList>
    </citation>
    <scope>NUCLEOTIDE SEQUENCE [LARGE SCALE GENOMIC DNA]</scope>
    <source>
        <strain evidence="1 2">DSM 24591</strain>
    </source>
</reference>
<keyword evidence="2" id="KW-1185">Reference proteome</keyword>
<gene>
    <name evidence="1" type="ORF">EDC26_103246</name>
</gene>
<dbReference type="InterPro" id="IPR029069">
    <property type="entry name" value="HotDog_dom_sf"/>
</dbReference>
<dbReference type="SUPFAM" id="SSF54637">
    <property type="entry name" value="Thioesterase/thiol ester dehydrase-isomerase"/>
    <property type="match status" value="1"/>
</dbReference>
<dbReference type="Gene3D" id="3.10.129.10">
    <property type="entry name" value="Hotdog Thioesterase"/>
    <property type="match status" value="1"/>
</dbReference>
<dbReference type="Proteomes" id="UP000295525">
    <property type="component" value="Unassembled WGS sequence"/>
</dbReference>
<dbReference type="AlphaFoldDB" id="A0A4R3MCA8"/>
<dbReference type="OrthoDB" id="9774179at2"/>
<evidence type="ECO:0000313" key="1">
    <source>
        <dbReference type="EMBL" id="TCT09627.1"/>
    </source>
</evidence>